<gene>
    <name evidence="1" type="ORF">BASA50_009062</name>
</gene>
<sequence length="834" mass="93030">MLEIRLQLKFPVLEHQDLCNTPYQQWTDCDNIIIHLVHTTGDVKKVLTISEAVHYSSSDEICPSTVFLVPSGTKRDSGTRLSFEIYSEKLIFGRQSESALFGYVYIPNTVESSTLLSVLSTPTRSHPQERVIGSAVVWISTFTLVPYTPHTKVFAYSLESQLYGQVTAYLCTSITNLPNATYAQLLEALKLYMHGVIDKTSKLPCEHSCLLNKDASGMESLHTHKGVLALVRERLIQEHCNGLEQIQHQQKTIKACELNAPIPNFEMRRLFCIARHDRTAGRHVLPGLREAGGKDRPSFSHIDRTFVSLGVKNLASITQTMIRSVHDNIQEIHSIAKTHTAYSIHNSHVIACINSAIRKIAHSAETLICHISLNLPDIALVNSSKAHLIHQINMTVQTLLGKCYPERMPNLSIAAPDPQTTTPHIYTLPHARYSYCSIHEIGELATCIGDRLVLLLESLEPLQLPRSDQVTENPWSSQIVYHPLTLTMISTIVTLFVTSLRIWTTNSGDLAEANAGSNCPYSQESNKCENVNLGHFVNNIWPFIAHAGFVVPFSIDGIQSNVSSYGISCVWQIMIELQHRLVLKLHPQESSNPSGTHALYKIAMSTFGIDVSVPISNRLWILLMPEIAHTRVRVVPLLSVPFNMRACRIDPIGDACSDSTATSHEVSHKINDHTRKLIGEFANSSHKFMARRWKARLSSKSSLPRSVHDGLKRLQEVASSSRQTAIRGHRSVPRYSLASRNRLDRDYAFAGYSKSRHPVESTAATSTDNELPFTIVSSILRDIGVAVTGNSRAYLFISCTLATPLIQDKTSPLKETVPFICQEIDILRNDAKII</sequence>
<comment type="caution">
    <text evidence="1">The sequence shown here is derived from an EMBL/GenBank/DDBJ whole genome shotgun (WGS) entry which is preliminary data.</text>
</comment>
<name>A0ABQ8F2Q7_9FUNG</name>
<evidence type="ECO:0000313" key="2">
    <source>
        <dbReference type="Proteomes" id="UP001648503"/>
    </source>
</evidence>
<reference evidence="1 2" key="1">
    <citation type="submission" date="2021-02" db="EMBL/GenBank/DDBJ databases">
        <title>Variation within the Batrachochytrium salamandrivorans European outbreak.</title>
        <authorList>
            <person name="Kelly M."/>
            <person name="Pasmans F."/>
            <person name="Shea T.P."/>
            <person name="Munoz J.F."/>
            <person name="Carranza S."/>
            <person name="Cuomo C.A."/>
            <person name="Martel A."/>
        </authorList>
    </citation>
    <scope>NUCLEOTIDE SEQUENCE [LARGE SCALE GENOMIC DNA]</scope>
    <source>
        <strain evidence="1 2">AMFP18/2</strain>
    </source>
</reference>
<dbReference type="Proteomes" id="UP001648503">
    <property type="component" value="Unassembled WGS sequence"/>
</dbReference>
<dbReference type="EMBL" id="JAFCIX010000418">
    <property type="protein sequence ID" value="KAH6591062.1"/>
    <property type="molecule type" value="Genomic_DNA"/>
</dbReference>
<evidence type="ECO:0000313" key="1">
    <source>
        <dbReference type="EMBL" id="KAH6591062.1"/>
    </source>
</evidence>
<organism evidence="1 2">
    <name type="scientific">Batrachochytrium salamandrivorans</name>
    <dbReference type="NCBI Taxonomy" id="1357716"/>
    <lineage>
        <taxon>Eukaryota</taxon>
        <taxon>Fungi</taxon>
        <taxon>Fungi incertae sedis</taxon>
        <taxon>Chytridiomycota</taxon>
        <taxon>Chytridiomycota incertae sedis</taxon>
        <taxon>Chytridiomycetes</taxon>
        <taxon>Rhizophydiales</taxon>
        <taxon>Rhizophydiales incertae sedis</taxon>
        <taxon>Batrachochytrium</taxon>
    </lineage>
</organism>
<keyword evidence="2" id="KW-1185">Reference proteome</keyword>
<accession>A0ABQ8F2Q7</accession>
<protein>
    <submittedName>
        <fullName evidence="1">Uncharacterized protein</fullName>
    </submittedName>
</protein>
<proteinExistence type="predicted"/>